<evidence type="ECO:0000256" key="4">
    <source>
        <dbReference type="ARBA" id="ARBA00022726"/>
    </source>
</evidence>
<dbReference type="PANTHER" id="PTHR43114:SF6">
    <property type="entry name" value="ADENINE DEAMINASE"/>
    <property type="match status" value="1"/>
</dbReference>
<feature type="domain" description="Adenosine deaminase" evidence="8">
    <location>
        <begin position="295"/>
        <end position="362"/>
    </location>
</feature>
<keyword evidence="7" id="KW-0546">Nucleotide metabolism</keyword>
<dbReference type="Proteomes" id="UP000823046">
    <property type="component" value="Unassembled WGS sequence"/>
</dbReference>
<evidence type="ECO:0000256" key="5">
    <source>
        <dbReference type="ARBA" id="ARBA00022801"/>
    </source>
</evidence>
<dbReference type="SUPFAM" id="SSF51556">
    <property type="entry name" value="Metallo-dependent hydrolases"/>
    <property type="match status" value="1"/>
</dbReference>
<dbReference type="InterPro" id="IPR032466">
    <property type="entry name" value="Metal_Hydrolase"/>
</dbReference>
<evidence type="ECO:0000256" key="6">
    <source>
        <dbReference type="ARBA" id="ARBA00022833"/>
    </source>
</evidence>
<dbReference type="InterPro" id="IPR001365">
    <property type="entry name" value="A_deaminase_dom"/>
</dbReference>
<dbReference type="PANTHER" id="PTHR43114">
    <property type="entry name" value="ADENINE DEAMINASE"/>
    <property type="match status" value="1"/>
</dbReference>
<accession>A0ABQ7JB10</accession>
<comment type="pathway">
    <text evidence="2">Purine metabolism; purine nucleoside salvage.</text>
</comment>
<keyword evidence="6" id="KW-0862">Zinc</keyword>
<comment type="cofactor">
    <cofactor evidence="1">
        <name>Zn(2+)</name>
        <dbReference type="ChEBI" id="CHEBI:29105"/>
    </cofactor>
</comment>
<keyword evidence="3" id="KW-0479">Metal-binding</keyword>
<comment type="caution">
    <text evidence="9">The sequence shown here is derived from an EMBL/GenBank/DDBJ whole genome shotgun (WGS) entry which is preliminary data.</text>
</comment>
<evidence type="ECO:0000259" key="8">
    <source>
        <dbReference type="Pfam" id="PF00962"/>
    </source>
</evidence>
<evidence type="ECO:0000256" key="1">
    <source>
        <dbReference type="ARBA" id="ARBA00001947"/>
    </source>
</evidence>
<dbReference type="Pfam" id="PF00962">
    <property type="entry name" value="A_deaminase"/>
    <property type="match status" value="2"/>
</dbReference>
<dbReference type="InterPro" id="IPR006330">
    <property type="entry name" value="Ado/ade_deaminase"/>
</dbReference>
<name>A0ABQ7JB10_9APIC</name>
<evidence type="ECO:0000313" key="10">
    <source>
        <dbReference type="Proteomes" id="UP000823046"/>
    </source>
</evidence>
<dbReference type="HAMAP" id="MF_01962">
    <property type="entry name" value="Adenine_deaminase"/>
    <property type="match status" value="1"/>
</dbReference>
<dbReference type="Gene3D" id="3.20.20.140">
    <property type="entry name" value="Metal-dependent hydrolases"/>
    <property type="match status" value="1"/>
</dbReference>
<keyword evidence="4" id="KW-0660">Purine salvage</keyword>
<gene>
    <name evidence="9" type="ORF">IE077_002352</name>
</gene>
<dbReference type="NCBIfam" id="TIGR01430">
    <property type="entry name" value="aden_deam"/>
    <property type="match status" value="1"/>
</dbReference>
<reference evidence="9 10" key="1">
    <citation type="journal article" date="2020" name="bioRxiv">
        <title>Metabolic contributions of an alphaproteobacterial endosymbiont in the apicomplexan Cardiosporidium cionae.</title>
        <authorList>
            <person name="Hunter E.S."/>
            <person name="Paight C.J."/>
            <person name="Lane C.E."/>
        </authorList>
    </citation>
    <scope>NUCLEOTIDE SEQUENCE [LARGE SCALE GENOMIC DNA]</scope>
    <source>
        <strain evidence="9">ESH_2018</strain>
    </source>
</reference>
<protein>
    <submittedName>
        <fullName evidence="9">Adenosine/AMP deaminase domain-containing protein</fullName>
    </submittedName>
</protein>
<evidence type="ECO:0000256" key="2">
    <source>
        <dbReference type="ARBA" id="ARBA00005058"/>
    </source>
</evidence>
<keyword evidence="5" id="KW-0378">Hydrolase</keyword>
<dbReference type="InterPro" id="IPR028892">
    <property type="entry name" value="ADE"/>
</dbReference>
<dbReference type="EMBL" id="JADAQX010000218">
    <property type="protein sequence ID" value="KAF8821187.1"/>
    <property type="molecule type" value="Genomic_DNA"/>
</dbReference>
<evidence type="ECO:0000256" key="3">
    <source>
        <dbReference type="ARBA" id="ARBA00022723"/>
    </source>
</evidence>
<feature type="domain" description="Adenosine deaminase" evidence="8">
    <location>
        <begin position="13"/>
        <end position="265"/>
    </location>
</feature>
<evidence type="ECO:0000313" key="9">
    <source>
        <dbReference type="EMBL" id="KAF8821187.1"/>
    </source>
</evidence>
<organism evidence="9 10">
    <name type="scientific">Cardiosporidium cionae</name>
    <dbReference type="NCBI Taxonomy" id="476202"/>
    <lineage>
        <taxon>Eukaryota</taxon>
        <taxon>Sar</taxon>
        <taxon>Alveolata</taxon>
        <taxon>Apicomplexa</taxon>
        <taxon>Aconoidasida</taxon>
        <taxon>Nephromycida</taxon>
        <taxon>Cardiosporidium</taxon>
    </lineage>
</organism>
<proteinExistence type="inferred from homology"/>
<keyword evidence="10" id="KW-1185">Reference proteome</keyword>
<sequence>MESPLVQYATGIPKCELHLHIEGTLEPDHMFELAKRNKVPLKYESVEACKAAYNFTDLQSFLDLYFEGTSVLLQESDFYELALRYFSRAHQDNVRHAEIMFDPQLHTQRGISLETCLKGLRRAQDIARKQWKISSKLIMCFLRHLPESKHWELLNNVKPFVDMIDAVGLDSSEKNFPNRLFKDIMKEARSMGLRIVSHAGEEGPPSNIGEAINDLCSERIDHGTTCTEDPAILQILIDKKIPLTVCPISNKKLGVIENISQHPLLRCSPQTNDGTVINSSRELRTTSSNASQLDLIERGLMVCINSDDPAYFRAYINENFIACLHKDANLNWTTDTILKLALNSVEASFLSEDEKLLLMNEILSFNTNFRP</sequence>
<dbReference type="CDD" id="cd01320">
    <property type="entry name" value="ADA"/>
    <property type="match status" value="1"/>
</dbReference>
<evidence type="ECO:0000256" key="7">
    <source>
        <dbReference type="ARBA" id="ARBA00023080"/>
    </source>
</evidence>